<sequence>MVLVQGMEATMGVGTMVQLPAVEVIMATEMMVRPQQVVEPAPATMVQPHPAAV</sequence>
<proteinExistence type="predicted"/>
<comment type="caution">
    <text evidence="1">The sequence shown here is derived from an EMBL/GenBank/DDBJ whole genome shotgun (WGS) entry which is preliminary data.</text>
</comment>
<organism evidence="1 2">
    <name type="scientific">Legionella erythra</name>
    <dbReference type="NCBI Taxonomy" id="448"/>
    <lineage>
        <taxon>Bacteria</taxon>
        <taxon>Pseudomonadati</taxon>
        <taxon>Pseudomonadota</taxon>
        <taxon>Gammaproteobacteria</taxon>
        <taxon>Legionellales</taxon>
        <taxon>Legionellaceae</taxon>
        <taxon>Legionella</taxon>
    </lineage>
</organism>
<reference evidence="1 2" key="1">
    <citation type="submission" date="2015-11" db="EMBL/GenBank/DDBJ databases">
        <title>Genomic analysis of 38 Legionella species identifies large and diverse effector repertoires.</title>
        <authorList>
            <person name="Burstein D."/>
            <person name="Amaro F."/>
            <person name="Zusman T."/>
            <person name="Lifshitz Z."/>
            <person name="Cohen O."/>
            <person name="Gilbert J.A."/>
            <person name="Pupko T."/>
            <person name="Shuman H.A."/>
            <person name="Segal G."/>
        </authorList>
    </citation>
    <scope>NUCLEOTIDE SEQUENCE [LARGE SCALE GENOMIC DNA]</scope>
    <source>
        <strain evidence="1 2">SE-32A-C8</strain>
    </source>
</reference>
<evidence type="ECO:0000313" key="2">
    <source>
        <dbReference type="Proteomes" id="UP000054773"/>
    </source>
</evidence>
<dbReference type="EMBL" id="LNYA01000023">
    <property type="protein sequence ID" value="KTC98107.1"/>
    <property type="molecule type" value="Genomic_DNA"/>
</dbReference>
<accession>A0A0W0TRL4</accession>
<dbReference type="Proteomes" id="UP000054773">
    <property type="component" value="Unassembled WGS sequence"/>
</dbReference>
<keyword evidence="2" id="KW-1185">Reference proteome</keyword>
<name>A0A0W0TRL4_LEGER</name>
<dbReference type="AlphaFoldDB" id="A0A0W0TRL4"/>
<protein>
    <submittedName>
        <fullName evidence="1">Uncharacterized protein</fullName>
    </submittedName>
</protein>
<evidence type="ECO:0000313" key="1">
    <source>
        <dbReference type="EMBL" id="KTC98107.1"/>
    </source>
</evidence>
<gene>
    <name evidence="1" type="ORF">Lery_1161</name>
</gene>